<keyword evidence="5 6" id="KW-0408">Iron</keyword>
<feature type="domain" description="Cytochrome c" evidence="7">
    <location>
        <begin position="129"/>
        <end position="212"/>
    </location>
</feature>
<evidence type="ECO:0000313" key="9">
    <source>
        <dbReference type="Proteomes" id="UP000008633"/>
    </source>
</evidence>
<gene>
    <name evidence="8" type="ordered locus">Nitsa_1858</name>
</gene>
<dbReference type="PROSITE" id="PS51007">
    <property type="entry name" value="CYTC"/>
    <property type="match status" value="1"/>
</dbReference>
<evidence type="ECO:0000256" key="6">
    <source>
        <dbReference type="PROSITE-ProRule" id="PRU00433"/>
    </source>
</evidence>
<accession>E6X234</accession>
<evidence type="ECO:0000313" key="8">
    <source>
        <dbReference type="EMBL" id="ADV47103.1"/>
    </source>
</evidence>
<dbReference type="STRING" id="749222.Nitsa_1858"/>
<keyword evidence="1" id="KW-0813">Transport</keyword>
<keyword evidence="4" id="KW-0249">Electron transport</keyword>
<evidence type="ECO:0000256" key="5">
    <source>
        <dbReference type="ARBA" id="ARBA00023004"/>
    </source>
</evidence>
<name>E6X234_NITSE</name>
<proteinExistence type="predicted"/>
<dbReference type="Gene3D" id="1.10.760.10">
    <property type="entry name" value="Cytochrome c-like domain"/>
    <property type="match status" value="1"/>
</dbReference>
<reference evidence="8 9" key="1">
    <citation type="journal article" date="2011" name="Stand. Genomic Sci.">
        <title>Complete genome sequence of Nitratifractor salsuginis type strain (E9I37-1).</title>
        <authorList>
            <person name="Anderson I."/>
            <person name="Sikorski J."/>
            <person name="Zeytun A."/>
            <person name="Nolan M."/>
            <person name="Lapidus A."/>
            <person name="Lucas S."/>
            <person name="Hammon N."/>
            <person name="Deshpande S."/>
            <person name="Cheng J.F."/>
            <person name="Tapia R."/>
            <person name="Han C."/>
            <person name="Goodwin L."/>
            <person name="Pitluck S."/>
            <person name="Liolios K."/>
            <person name="Pagani I."/>
            <person name="Ivanova N."/>
            <person name="Huntemann M."/>
            <person name="Mavromatis K."/>
            <person name="Ovchinikova G."/>
            <person name="Pati A."/>
            <person name="Chen A."/>
            <person name="Palaniappan K."/>
            <person name="Land M."/>
            <person name="Hauser L."/>
            <person name="Brambilla E.M."/>
            <person name="Ngatchou-Djao O.D."/>
            <person name="Rohde M."/>
            <person name="Tindall B.J."/>
            <person name="Goker M."/>
            <person name="Detter J.C."/>
            <person name="Woyke T."/>
            <person name="Bristow J."/>
            <person name="Eisen J.A."/>
            <person name="Markowitz V."/>
            <person name="Hugenholtz P."/>
            <person name="Klenk H.P."/>
            <person name="Kyrpides N.C."/>
        </authorList>
    </citation>
    <scope>NUCLEOTIDE SEQUENCE [LARGE SCALE GENOMIC DNA]</scope>
    <source>
        <strain evidence="9">DSM 16511 / JCM 12458 / E9I37-1</strain>
    </source>
</reference>
<dbReference type="GO" id="GO:0009055">
    <property type="term" value="F:electron transfer activity"/>
    <property type="evidence" value="ECO:0007669"/>
    <property type="project" value="InterPro"/>
</dbReference>
<dbReference type="PANTHER" id="PTHR33751">
    <property type="entry name" value="CBB3-TYPE CYTOCHROME C OXIDASE SUBUNIT FIXP"/>
    <property type="match status" value="1"/>
</dbReference>
<dbReference type="GO" id="GO:0020037">
    <property type="term" value="F:heme binding"/>
    <property type="evidence" value="ECO:0007669"/>
    <property type="project" value="InterPro"/>
</dbReference>
<dbReference type="InterPro" id="IPR036909">
    <property type="entry name" value="Cyt_c-like_dom_sf"/>
</dbReference>
<dbReference type="PANTHER" id="PTHR33751:SF1">
    <property type="entry name" value="CBB3-TYPE CYTOCHROME C OXIDASE SUBUNIT FIXP"/>
    <property type="match status" value="1"/>
</dbReference>
<dbReference type="eggNOG" id="COG2863">
    <property type="taxonomic scope" value="Bacteria"/>
</dbReference>
<keyword evidence="3 6" id="KW-0479">Metal-binding</keyword>
<keyword evidence="9" id="KW-1185">Reference proteome</keyword>
<dbReference type="EMBL" id="CP002452">
    <property type="protein sequence ID" value="ADV47103.1"/>
    <property type="molecule type" value="Genomic_DNA"/>
</dbReference>
<dbReference type="InterPro" id="IPR009056">
    <property type="entry name" value="Cyt_c-like_dom"/>
</dbReference>
<dbReference type="RefSeq" id="WP_013554788.1">
    <property type="nucleotide sequence ID" value="NC_014935.1"/>
</dbReference>
<dbReference type="PROSITE" id="PS51257">
    <property type="entry name" value="PROKAR_LIPOPROTEIN"/>
    <property type="match status" value="1"/>
</dbReference>
<dbReference type="HOGENOM" id="CLU_1298688_0_0_7"/>
<evidence type="ECO:0000256" key="4">
    <source>
        <dbReference type="ARBA" id="ARBA00022982"/>
    </source>
</evidence>
<evidence type="ECO:0000256" key="3">
    <source>
        <dbReference type="ARBA" id="ARBA00022723"/>
    </source>
</evidence>
<dbReference type="InterPro" id="IPR008168">
    <property type="entry name" value="Cyt_C_IC"/>
</dbReference>
<dbReference type="AlphaFoldDB" id="E6X234"/>
<dbReference type="Proteomes" id="UP000008633">
    <property type="component" value="Chromosome"/>
</dbReference>
<organism evidence="8 9">
    <name type="scientific">Nitratifractor salsuginis (strain DSM 16511 / JCM 12458 / E9I37-1)</name>
    <dbReference type="NCBI Taxonomy" id="749222"/>
    <lineage>
        <taxon>Bacteria</taxon>
        <taxon>Pseudomonadati</taxon>
        <taxon>Campylobacterota</taxon>
        <taxon>Epsilonproteobacteria</taxon>
        <taxon>Campylobacterales</taxon>
        <taxon>Sulfurovaceae</taxon>
        <taxon>Nitratifractor</taxon>
    </lineage>
</organism>
<dbReference type="PRINTS" id="PR00605">
    <property type="entry name" value="CYTCHROMECIC"/>
</dbReference>
<reference evidence="9" key="2">
    <citation type="submission" date="2011-01" db="EMBL/GenBank/DDBJ databases">
        <title>The complete genome of Nitratifractor salsuginis DSM 16511.</title>
        <authorList>
            <consortium name="US DOE Joint Genome Institute (JGI-PGF)"/>
            <person name="Lucas S."/>
            <person name="Copeland A."/>
            <person name="Lapidus A."/>
            <person name="Bruce D."/>
            <person name="Goodwin L."/>
            <person name="Pitluck S."/>
            <person name="Kyrpides N."/>
            <person name="Mavromatis K."/>
            <person name="Ivanova N."/>
            <person name="Mikhailova N."/>
            <person name="Zeytun A."/>
            <person name="Detter J.C."/>
            <person name="Tapia R."/>
            <person name="Han C."/>
            <person name="Land M."/>
            <person name="Hauser L."/>
            <person name="Markowitz V."/>
            <person name="Cheng J.-F."/>
            <person name="Hugenholtz P."/>
            <person name="Woyke T."/>
            <person name="Wu D."/>
            <person name="Tindall B."/>
            <person name="Schuetze A."/>
            <person name="Brambilla E."/>
            <person name="Klenk H.-P."/>
            <person name="Eisen J.A."/>
        </authorList>
    </citation>
    <scope>NUCLEOTIDE SEQUENCE [LARGE SCALE GENOMIC DNA]</scope>
    <source>
        <strain evidence="9">DSM 16511 / JCM 12458 / E9I37-1</strain>
    </source>
</reference>
<dbReference type="InterPro" id="IPR050597">
    <property type="entry name" value="Cytochrome_c_Oxidase_Subunit"/>
</dbReference>
<evidence type="ECO:0000259" key="7">
    <source>
        <dbReference type="PROSITE" id="PS51007"/>
    </source>
</evidence>
<dbReference type="GO" id="GO:0005506">
    <property type="term" value="F:iron ion binding"/>
    <property type="evidence" value="ECO:0007669"/>
    <property type="project" value="InterPro"/>
</dbReference>
<dbReference type="SUPFAM" id="SSF46626">
    <property type="entry name" value="Cytochrome c"/>
    <property type="match status" value="1"/>
</dbReference>
<dbReference type="Pfam" id="PF00034">
    <property type="entry name" value="Cytochrom_C"/>
    <property type="match status" value="1"/>
</dbReference>
<sequence length="212" mass="21482">MKKSYLIAASVAVALMAGCSQETKEHAKETVQSAAKDTAVVVEKVKEKSADLMAQAKAKAAEAVAKAKTTASEAMEKAKESAAKNATQVAEKAKEATAEAVEAAKAKTAEAAASVEKKATEAKKSLGGGDEAKGKALFAKCAGCHGADGKMKALGKSPAIAGQDAASIAEKLKAYKAGTRNAYGMGGVMQGQAAGLSDEDIQALADYISKLK</sequence>
<keyword evidence="2 6" id="KW-0349">Heme</keyword>
<protein>
    <submittedName>
        <fullName evidence="8">Cytochrome c class I</fullName>
    </submittedName>
</protein>
<dbReference type="KEGG" id="nsa:Nitsa_1858"/>
<evidence type="ECO:0000256" key="1">
    <source>
        <dbReference type="ARBA" id="ARBA00022448"/>
    </source>
</evidence>
<evidence type="ECO:0000256" key="2">
    <source>
        <dbReference type="ARBA" id="ARBA00022617"/>
    </source>
</evidence>